<keyword evidence="3 7" id="KW-0808">Transferase</keyword>
<evidence type="ECO:0000256" key="7">
    <source>
        <dbReference type="PROSITE-ProRule" id="PRU01016"/>
    </source>
</evidence>
<name>A0A176S5T7_9GAMM</name>
<organism evidence="8 9">
    <name type="scientific">Candidatus Thiomargarita nelsonii</name>
    <dbReference type="NCBI Taxonomy" id="1003181"/>
    <lineage>
        <taxon>Bacteria</taxon>
        <taxon>Pseudomonadati</taxon>
        <taxon>Pseudomonadota</taxon>
        <taxon>Gammaproteobacteria</taxon>
        <taxon>Thiotrichales</taxon>
        <taxon>Thiotrichaceae</taxon>
        <taxon>Thiomargarita</taxon>
    </lineage>
</organism>
<dbReference type="AlphaFoldDB" id="A0A176S5T7"/>
<keyword evidence="9" id="KW-1185">Reference proteome</keyword>
<protein>
    <recommendedName>
        <fullName evidence="1">DNA (cytosine-5-)-methyltransferase</fullName>
        <ecNumber evidence="1">2.1.1.37</ecNumber>
    </recommendedName>
</protein>
<proteinExistence type="inferred from homology"/>
<dbReference type="GO" id="GO:0003886">
    <property type="term" value="F:DNA (cytosine-5-)-methyltransferase activity"/>
    <property type="evidence" value="ECO:0007669"/>
    <property type="project" value="UniProtKB-EC"/>
</dbReference>
<keyword evidence="5" id="KW-0680">Restriction system</keyword>
<comment type="similarity">
    <text evidence="7">Belongs to the class I-like SAM-binding methyltransferase superfamily. C5-methyltransferase family.</text>
</comment>
<dbReference type="GO" id="GO:0003677">
    <property type="term" value="F:DNA binding"/>
    <property type="evidence" value="ECO:0007669"/>
    <property type="project" value="TreeGrafter"/>
</dbReference>
<sequence>MRQLVIHSSIELFSGAGGLALGMSKAGFHHALLVESNLDAINTLRHNHDIGQTQIREWNIIYSDIKDMVFKNYKNKIKMVAGGPPCQPFSLAGKHQGKNDDRDMFPEAVRVVREIQPNSFVFENVKGLLTKSFSTYFEYILLQLKYPEITRQPKQKWVEHLSHLKKINTQALYSGLKYNVVFKLLNAADYGVPQKRERVFIVGFRSDIDMG</sequence>
<keyword evidence="4 7" id="KW-0949">S-adenosyl-L-methionine</keyword>
<evidence type="ECO:0000256" key="2">
    <source>
        <dbReference type="ARBA" id="ARBA00022603"/>
    </source>
</evidence>
<dbReference type="GO" id="GO:0032259">
    <property type="term" value="P:methylation"/>
    <property type="evidence" value="ECO:0007669"/>
    <property type="project" value="UniProtKB-KW"/>
</dbReference>
<dbReference type="InterPro" id="IPR029063">
    <property type="entry name" value="SAM-dependent_MTases_sf"/>
</dbReference>
<feature type="active site" evidence="7">
    <location>
        <position position="86"/>
    </location>
</feature>
<dbReference type="PANTHER" id="PTHR10629:SF52">
    <property type="entry name" value="DNA (CYTOSINE-5)-METHYLTRANSFERASE 1"/>
    <property type="match status" value="1"/>
</dbReference>
<dbReference type="EC" id="2.1.1.37" evidence="1"/>
<dbReference type="PANTHER" id="PTHR10629">
    <property type="entry name" value="CYTOSINE-SPECIFIC METHYLTRANSFERASE"/>
    <property type="match status" value="1"/>
</dbReference>
<keyword evidence="2 7" id="KW-0489">Methyltransferase</keyword>
<dbReference type="SUPFAM" id="SSF53335">
    <property type="entry name" value="S-adenosyl-L-methionine-dependent methyltransferases"/>
    <property type="match status" value="1"/>
</dbReference>
<comment type="caution">
    <text evidence="8">The sequence shown here is derived from an EMBL/GenBank/DDBJ whole genome shotgun (WGS) entry which is preliminary data.</text>
</comment>
<dbReference type="PROSITE" id="PS51679">
    <property type="entry name" value="SAM_MT_C5"/>
    <property type="match status" value="1"/>
</dbReference>
<dbReference type="PROSITE" id="PS00094">
    <property type="entry name" value="C5_MTASE_1"/>
    <property type="match status" value="1"/>
</dbReference>
<accession>A0A176S5T7</accession>
<dbReference type="InterPro" id="IPR018117">
    <property type="entry name" value="C5_DNA_meth_AS"/>
</dbReference>
<dbReference type="InterPro" id="IPR050390">
    <property type="entry name" value="C5-Methyltransferase"/>
</dbReference>
<dbReference type="GO" id="GO:0009307">
    <property type="term" value="P:DNA restriction-modification system"/>
    <property type="evidence" value="ECO:0007669"/>
    <property type="project" value="UniProtKB-KW"/>
</dbReference>
<dbReference type="Proteomes" id="UP000076962">
    <property type="component" value="Unassembled WGS sequence"/>
</dbReference>
<evidence type="ECO:0000256" key="4">
    <source>
        <dbReference type="ARBA" id="ARBA00022691"/>
    </source>
</evidence>
<feature type="non-terminal residue" evidence="8">
    <location>
        <position position="211"/>
    </location>
</feature>
<dbReference type="Pfam" id="PF00145">
    <property type="entry name" value="DNA_methylase"/>
    <property type="match status" value="2"/>
</dbReference>
<evidence type="ECO:0000256" key="1">
    <source>
        <dbReference type="ARBA" id="ARBA00011975"/>
    </source>
</evidence>
<gene>
    <name evidence="8" type="ORF">THIOM_000915</name>
</gene>
<evidence type="ECO:0000256" key="5">
    <source>
        <dbReference type="ARBA" id="ARBA00022747"/>
    </source>
</evidence>
<reference evidence="8 9" key="1">
    <citation type="submission" date="2016-05" db="EMBL/GenBank/DDBJ databases">
        <title>Single-cell genome of chain-forming Candidatus Thiomargarita nelsonii and comparison to other large sulfur-oxidizing bacteria.</title>
        <authorList>
            <person name="Winkel M."/>
            <person name="Salman V."/>
            <person name="Woyke T."/>
            <person name="Schulz-Vogt H."/>
            <person name="Richter M."/>
            <person name="Flood B."/>
            <person name="Bailey J."/>
            <person name="Amann R."/>
            <person name="Mussmann M."/>
        </authorList>
    </citation>
    <scope>NUCLEOTIDE SEQUENCE [LARGE SCALE GENOMIC DNA]</scope>
    <source>
        <strain evidence="8 9">THI036</strain>
    </source>
</reference>
<evidence type="ECO:0000256" key="6">
    <source>
        <dbReference type="ARBA" id="ARBA00047422"/>
    </source>
</evidence>
<evidence type="ECO:0000313" key="8">
    <source>
        <dbReference type="EMBL" id="OAD23256.1"/>
    </source>
</evidence>
<dbReference type="Gene3D" id="3.40.50.150">
    <property type="entry name" value="Vaccinia Virus protein VP39"/>
    <property type="match status" value="1"/>
</dbReference>
<dbReference type="InterPro" id="IPR001525">
    <property type="entry name" value="C5_MeTfrase"/>
</dbReference>
<dbReference type="GO" id="GO:0044027">
    <property type="term" value="P:negative regulation of gene expression via chromosomal CpG island methylation"/>
    <property type="evidence" value="ECO:0007669"/>
    <property type="project" value="TreeGrafter"/>
</dbReference>
<comment type="catalytic activity">
    <reaction evidence="6">
        <text>a 2'-deoxycytidine in DNA + S-adenosyl-L-methionine = a 5-methyl-2'-deoxycytidine in DNA + S-adenosyl-L-homocysteine + H(+)</text>
        <dbReference type="Rhea" id="RHEA:13681"/>
        <dbReference type="Rhea" id="RHEA-COMP:11369"/>
        <dbReference type="Rhea" id="RHEA-COMP:11370"/>
        <dbReference type="ChEBI" id="CHEBI:15378"/>
        <dbReference type="ChEBI" id="CHEBI:57856"/>
        <dbReference type="ChEBI" id="CHEBI:59789"/>
        <dbReference type="ChEBI" id="CHEBI:85452"/>
        <dbReference type="ChEBI" id="CHEBI:85454"/>
        <dbReference type="EC" id="2.1.1.37"/>
    </reaction>
</comment>
<dbReference type="EMBL" id="LUTY01000464">
    <property type="protein sequence ID" value="OAD23256.1"/>
    <property type="molecule type" value="Genomic_DNA"/>
</dbReference>
<evidence type="ECO:0000313" key="9">
    <source>
        <dbReference type="Proteomes" id="UP000076962"/>
    </source>
</evidence>
<evidence type="ECO:0000256" key="3">
    <source>
        <dbReference type="ARBA" id="ARBA00022679"/>
    </source>
</evidence>
<dbReference type="PRINTS" id="PR00105">
    <property type="entry name" value="C5METTRFRASE"/>
</dbReference>